<name>A0A6V7VHI9_MELEN</name>
<sequence>MSEGRKKHYRINEKQDKKILVREKKFKNIFFLNKMKLAIKYKKYLISRKNHKQKFF</sequence>
<comment type="caution">
    <text evidence="1">The sequence shown here is derived from an EMBL/GenBank/DDBJ whole genome shotgun (WGS) entry which is preliminary data.</text>
</comment>
<accession>A0A6V7VHI9</accession>
<dbReference type="Proteomes" id="UP000580250">
    <property type="component" value="Unassembled WGS sequence"/>
</dbReference>
<gene>
    <name evidence="1" type="ORF">MENT_LOCUS26081</name>
</gene>
<reference evidence="1 2" key="1">
    <citation type="submission" date="2020-08" db="EMBL/GenBank/DDBJ databases">
        <authorList>
            <person name="Koutsovoulos G."/>
            <person name="Danchin GJ E."/>
        </authorList>
    </citation>
    <scope>NUCLEOTIDE SEQUENCE [LARGE SCALE GENOMIC DNA]</scope>
</reference>
<evidence type="ECO:0000313" key="2">
    <source>
        <dbReference type="Proteomes" id="UP000580250"/>
    </source>
</evidence>
<protein>
    <submittedName>
        <fullName evidence="1">Uncharacterized protein</fullName>
    </submittedName>
</protein>
<dbReference type="AlphaFoldDB" id="A0A6V7VHI9"/>
<proteinExistence type="predicted"/>
<organism evidence="1 2">
    <name type="scientific">Meloidogyne enterolobii</name>
    <name type="common">Root-knot nematode worm</name>
    <name type="synonym">Meloidogyne mayaguensis</name>
    <dbReference type="NCBI Taxonomy" id="390850"/>
    <lineage>
        <taxon>Eukaryota</taxon>
        <taxon>Metazoa</taxon>
        <taxon>Ecdysozoa</taxon>
        <taxon>Nematoda</taxon>
        <taxon>Chromadorea</taxon>
        <taxon>Rhabditida</taxon>
        <taxon>Tylenchina</taxon>
        <taxon>Tylenchomorpha</taxon>
        <taxon>Tylenchoidea</taxon>
        <taxon>Meloidogynidae</taxon>
        <taxon>Meloidogyninae</taxon>
        <taxon>Meloidogyne</taxon>
    </lineage>
</organism>
<dbReference type="EMBL" id="CAJEWN010000235">
    <property type="protein sequence ID" value="CAD2174420.1"/>
    <property type="molecule type" value="Genomic_DNA"/>
</dbReference>
<evidence type="ECO:0000313" key="1">
    <source>
        <dbReference type="EMBL" id="CAD2174420.1"/>
    </source>
</evidence>